<dbReference type="Gene3D" id="3.30.420.10">
    <property type="entry name" value="Ribonuclease H-like superfamily/Ribonuclease H"/>
    <property type="match status" value="1"/>
</dbReference>
<dbReference type="GeneTree" id="ENSGT01080000259904"/>
<accession>A0A3B3RYP7</accession>
<reference evidence="1" key="1">
    <citation type="submission" date="2025-08" db="UniProtKB">
        <authorList>
            <consortium name="Ensembl"/>
        </authorList>
    </citation>
    <scope>IDENTIFICATION</scope>
</reference>
<evidence type="ECO:0000313" key="1">
    <source>
        <dbReference type="Ensembl" id="ENSPKIP00000023584.1"/>
    </source>
</evidence>
<evidence type="ECO:0000313" key="2">
    <source>
        <dbReference type="Proteomes" id="UP000261540"/>
    </source>
</evidence>
<dbReference type="GO" id="GO:0003676">
    <property type="term" value="F:nucleic acid binding"/>
    <property type="evidence" value="ECO:0007669"/>
    <property type="project" value="InterPro"/>
</dbReference>
<dbReference type="AlphaFoldDB" id="A0A3B3RYP7"/>
<protein>
    <recommendedName>
        <fullName evidence="3">Tc1-like transposase DDE domain-containing protein</fullName>
    </recommendedName>
</protein>
<reference evidence="1" key="2">
    <citation type="submission" date="2025-09" db="UniProtKB">
        <authorList>
            <consortium name="Ensembl"/>
        </authorList>
    </citation>
    <scope>IDENTIFICATION</scope>
</reference>
<organism evidence="1 2">
    <name type="scientific">Paramormyrops kingsleyae</name>
    <dbReference type="NCBI Taxonomy" id="1676925"/>
    <lineage>
        <taxon>Eukaryota</taxon>
        <taxon>Metazoa</taxon>
        <taxon>Chordata</taxon>
        <taxon>Craniata</taxon>
        <taxon>Vertebrata</taxon>
        <taxon>Euteleostomi</taxon>
        <taxon>Actinopterygii</taxon>
        <taxon>Neopterygii</taxon>
        <taxon>Teleostei</taxon>
        <taxon>Osteoglossocephala</taxon>
        <taxon>Osteoglossomorpha</taxon>
        <taxon>Osteoglossiformes</taxon>
        <taxon>Mormyridae</taxon>
        <taxon>Paramormyrops</taxon>
    </lineage>
</organism>
<keyword evidence="2" id="KW-1185">Reference proteome</keyword>
<dbReference type="Proteomes" id="UP000261540">
    <property type="component" value="Unplaced"/>
</dbReference>
<dbReference type="Ensembl" id="ENSPKIT00000004270.1">
    <property type="protein sequence ID" value="ENSPKIP00000023584.1"/>
    <property type="gene ID" value="ENSPKIG00000007157.1"/>
</dbReference>
<proteinExistence type="predicted"/>
<dbReference type="InterPro" id="IPR036397">
    <property type="entry name" value="RNaseH_sf"/>
</dbReference>
<name>A0A3B3RYP7_9TELE</name>
<evidence type="ECO:0008006" key="3">
    <source>
        <dbReference type="Google" id="ProtNLM"/>
    </source>
</evidence>
<sequence length="94" mass="10613">MLRLEGRRDHRYRSLAGRGTVLAWPARSPDLSPIEHHVWDQLGHQRKPSANLQDLEGQLQQLWATGEDTTEGEGFTVDTRALTLFVVPGTVRLV</sequence>